<dbReference type="AlphaFoldDB" id="E3LWL0"/>
<organism evidence="8">
    <name type="scientific">Caenorhabditis remanei</name>
    <name type="common">Caenorhabditis vulgaris</name>
    <dbReference type="NCBI Taxonomy" id="31234"/>
    <lineage>
        <taxon>Eukaryota</taxon>
        <taxon>Metazoa</taxon>
        <taxon>Ecdysozoa</taxon>
        <taxon>Nematoda</taxon>
        <taxon>Chromadorea</taxon>
        <taxon>Rhabditida</taxon>
        <taxon>Rhabditina</taxon>
        <taxon>Rhabditomorpha</taxon>
        <taxon>Rhabditoidea</taxon>
        <taxon>Rhabditidae</taxon>
        <taxon>Peloderinae</taxon>
        <taxon>Caenorhabditis</taxon>
    </lineage>
</organism>
<dbReference type="GO" id="GO:0004888">
    <property type="term" value="F:transmembrane signaling receptor activity"/>
    <property type="evidence" value="ECO:0007669"/>
    <property type="project" value="InterPro"/>
</dbReference>
<dbReference type="PANTHER" id="PTHR31216">
    <property type="entry name" value="SERPENTINE RECEPTOR CLASS BETA-1-RELATED-RELATED"/>
    <property type="match status" value="1"/>
</dbReference>
<evidence type="ECO:0000256" key="5">
    <source>
        <dbReference type="ARBA" id="ARBA00023136"/>
    </source>
</evidence>
<dbReference type="InterPro" id="IPR002184">
    <property type="entry name" value="7TM_GPCR_serpentine_rcpt_Srb"/>
</dbReference>
<evidence type="ECO:0000256" key="3">
    <source>
        <dbReference type="ARBA" id="ARBA00022692"/>
    </source>
</evidence>
<comment type="similarity">
    <text evidence="2">Belongs to the nematode receptor-like protein srb family.</text>
</comment>
<evidence type="ECO:0000256" key="2">
    <source>
        <dbReference type="ARBA" id="ARBA00006860"/>
    </source>
</evidence>
<keyword evidence="8" id="KW-1185">Reference proteome</keyword>
<protein>
    <submittedName>
        <fullName evidence="7">Uncharacterized protein</fullName>
    </submittedName>
</protein>
<reference evidence="7" key="1">
    <citation type="submission" date="2007-07" db="EMBL/GenBank/DDBJ databases">
        <title>PCAP assembly of the Caenorhabditis remanei genome.</title>
        <authorList>
            <consortium name="The Caenorhabditis remanei Sequencing Consortium"/>
            <person name="Wilson R.K."/>
        </authorList>
    </citation>
    <scope>NUCLEOTIDE SEQUENCE [LARGE SCALE GENOMIC DNA]</scope>
    <source>
        <strain evidence="7">PB4641</strain>
    </source>
</reference>
<dbReference type="GO" id="GO:0007606">
    <property type="term" value="P:sensory perception of chemical stimulus"/>
    <property type="evidence" value="ECO:0007669"/>
    <property type="project" value="InterPro"/>
</dbReference>
<keyword evidence="6" id="KW-0732">Signal</keyword>
<dbReference type="Proteomes" id="UP000008281">
    <property type="component" value="Unassembled WGS sequence"/>
</dbReference>
<name>E3LWL0_CAERE</name>
<evidence type="ECO:0000256" key="1">
    <source>
        <dbReference type="ARBA" id="ARBA00004141"/>
    </source>
</evidence>
<dbReference type="EMBL" id="DS268417">
    <property type="protein sequence ID" value="EFO83682.1"/>
    <property type="molecule type" value="Genomic_DNA"/>
</dbReference>
<evidence type="ECO:0000313" key="8">
    <source>
        <dbReference type="Proteomes" id="UP000008281"/>
    </source>
</evidence>
<keyword evidence="5" id="KW-0472">Membrane</keyword>
<evidence type="ECO:0000256" key="4">
    <source>
        <dbReference type="ARBA" id="ARBA00022989"/>
    </source>
</evidence>
<dbReference type="HOGENOM" id="CLU_2943926_0_0_1"/>
<keyword evidence="3" id="KW-0812">Transmembrane</keyword>
<feature type="chain" id="PRO_5003175547" evidence="6">
    <location>
        <begin position="23"/>
        <end position="60"/>
    </location>
</feature>
<gene>
    <name evidence="7" type="ORF">CRE_02901</name>
</gene>
<feature type="signal peptide" evidence="6">
    <location>
        <begin position="1"/>
        <end position="22"/>
    </location>
</feature>
<dbReference type="GO" id="GO:0016020">
    <property type="term" value="C:membrane"/>
    <property type="evidence" value="ECO:0007669"/>
    <property type="project" value="UniProtKB-SubCell"/>
</dbReference>
<accession>E3LWL0</accession>
<dbReference type="PANTHER" id="PTHR31216:SF0">
    <property type="entry name" value="SERPENTINE RECEPTOR CLASS BETA-11"/>
    <property type="match status" value="1"/>
</dbReference>
<comment type="subcellular location">
    <subcellularLocation>
        <location evidence="1">Membrane</location>
        <topology evidence="1">Multi-pass membrane protein</topology>
    </subcellularLocation>
</comment>
<evidence type="ECO:0000256" key="6">
    <source>
        <dbReference type="SAM" id="SignalP"/>
    </source>
</evidence>
<sequence>MTPTYYLLLGVFSILFLNWIKSKKSEGTTIQMSSTGRSGANNYDQAIFSIWNSVSGNPTS</sequence>
<dbReference type="InParanoid" id="E3LWL0"/>
<proteinExistence type="inferred from homology"/>
<evidence type="ECO:0000313" key="7">
    <source>
        <dbReference type="EMBL" id="EFO83682.1"/>
    </source>
</evidence>
<keyword evidence="4" id="KW-1133">Transmembrane helix</keyword>